<keyword evidence="3" id="KW-0378">Hydrolase</keyword>
<comment type="caution">
    <text evidence="5">The sequence shown here is derived from an EMBL/GenBank/DDBJ whole genome shotgun (WGS) entry which is preliminary data.</text>
</comment>
<dbReference type="EMBL" id="LAZR01026189">
    <property type="protein sequence ID" value="KKL69512.1"/>
    <property type="molecule type" value="Genomic_DNA"/>
</dbReference>
<evidence type="ECO:0000256" key="1">
    <source>
        <dbReference type="ARBA" id="ARBA00001946"/>
    </source>
</evidence>
<evidence type="ECO:0000256" key="3">
    <source>
        <dbReference type="ARBA" id="ARBA00022801"/>
    </source>
</evidence>
<organism evidence="5">
    <name type="scientific">marine sediment metagenome</name>
    <dbReference type="NCBI Taxonomy" id="412755"/>
    <lineage>
        <taxon>unclassified sequences</taxon>
        <taxon>metagenomes</taxon>
        <taxon>ecological metagenomes</taxon>
    </lineage>
</organism>
<dbReference type="GO" id="GO:0016788">
    <property type="term" value="F:hydrolase activity, acting on ester bonds"/>
    <property type="evidence" value="ECO:0007669"/>
    <property type="project" value="InterPro"/>
</dbReference>
<dbReference type="GO" id="GO:0004518">
    <property type="term" value="F:nuclease activity"/>
    <property type="evidence" value="ECO:0007669"/>
    <property type="project" value="UniProtKB-KW"/>
</dbReference>
<sequence length="121" mass="13341">MTRANPEFALQCAAAEFLSWALPDDIPYTHLPMGGKRDKATAGKLKAMGVNPGWPDFEILIPDGVTLRIEMKTEKGNLSKAQEAFHQRAKALGHPIYIARSVARVQEILEHHGITLKARVA</sequence>
<keyword evidence="2" id="KW-0540">Nuclease</keyword>
<feature type="domain" description="VRR-NUC" evidence="4">
    <location>
        <begin position="21"/>
        <end position="103"/>
    </location>
</feature>
<accession>A0A0F9H2H1</accession>
<evidence type="ECO:0000259" key="4">
    <source>
        <dbReference type="SMART" id="SM00990"/>
    </source>
</evidence>
<dbReference type="AlphaFoldDB" id="A0A0F9H2H1"/>
<comment type="cofactor">
    <cofactor evidence="1">
        <name>Mg(2+)</name>
        <dbReference type="ChEBI" id="CHEBI:18420"/>
    </cofactor>
</comment>
<evidence type="ECO:0000256" key="2">
    <source>
        <dbReference type="ARBA" id="ARBA00022722"/>
    </source>
</evidence>
<proteinExistence type="predicted"/>
<dbReference type="InterPro" id="IPR011856">
    <property type="entry name" value="tRNA_endonuc-like_dom_sf"/>
</dbReference>
<protein>
    <recommendedName>
        <fullName evidence="4">VRR-NUC domain-containing protein</fullName>
    </recommendedName>
</protein>
<dbReference type="Gene3D" id="3.40.1350.10">
    <property type="match status" value="1"/>
</dbReference>
<name>A0A0F9H2H1_9ZZZZ</name>
<evidence type="ECO:0000313" key="5">
    <source>
        <dbReference type="EMBL" id="KKL69512.1"/>
    </source>
</evidence>
<gene>
    <name evidence="5" type="ORF">LCGC14_2114220</name>
</gene>
<dbReference type="InterPro" id="IPR014883">
    <property type="entry name" value="VRR_NUC"/>
</dbReference>
<dbReference type="SMART" id="SM00990">
    <property type="entry name" value="VRR_NUC"/>
    <property type="match status" value="1"/>
</dbReference>
<reference evidence="5" key="1">
    <citation type="journal article" date="2015" name="Nature">
        <title>Complex archaea that bridge the gap between prokaryotes and eukaryotes.</title>
        <authorList>
            <person name="Spang A."/>
            <person name="Saw J.H."/>
            <person name="Jorgensen S.L."/>
            <person name="Zaremba-Niedzwiedzka K."/>
            <person name="Martijn J."/>
            <person name="Lind A.E."/>
            <person name="van Eijk R."/>
            <person name="Schleper C."/>
            <person name="Guy L."/>
            <person name="Ettema T.J."/>
        </authorList>
    </citation>
    <scope>NUCLEOTIDE SEQUENCE</scope>
</reference>
<dbReference type="GO" id="GO:0003676">
    <property type="term" value="F:nucleic acid binding"/>
    <property type="evidence" value="ECO:0007669"/>
    <property type="project" value="InterPro"/>
</dbReference>